<accession>X6NEI5</accession>
<proteinExistence type="predicted"/>
<dbReference type="Proteomes" id="UP000023152">
    <property type="component" value="Unassembled WGS sequence"/>
</dbReference>
<comment type="caution">
    <text evidence="1">The sequence shown here is derived from an EMBL/GenBank/DDBJ whole genome shotgun (WGS) entry which is preliminary data.</text>
</comment>
<sequence length="147" mass="16763">MSFNEISFDKPLDGPEQQVESATFYITGSQSRITKYGKFTNLKKIQVVGKVMDCNTFEKQNNSKKKGCDKHSLCNIFLTDTLRGDLAKIKIGYYTIVGEGTILKPSEKSGEAVYVMIYFLFSAFSKQIKIIDKQIIFFFGRRDKRLG</sequence>
<gene>
    <name evidence="1" type="ORF">RFI_12987</name>
</gene>
<protein>
    <submittedName>
        <fullName evidence="1">Uncharacterized protein</fullName>
    </submittedName>
</protein>
<evidence type="ECO:0000313" key="2">
    <source>
        <dbReference type="Proteomes" id="UP000023152"/>
    </source>
</evidence>
<keyword evidence="2" id="KW-1185">Reference proteome</keyword>
<dbReference type="EMBL" id="ASPP01009391">
    <property type="protein sequence ID" value="ETO24174.1"/>
    <property type="molecule type" value="Genomic_DNA"/>
</dbReference>
<organism evidence="1 2">
    <name type="scientific">Reticulomyxa filosa</name>
    <dbReference type="NCBI Taxonomy" id="46433"/>
    <lineage>
        <taxon>Eukaryota</taxon>
        <taxon>Sar</taxon>
        <taxon>Rhizaria</taxon>
        <taxon>Retaria</taxon>
        <taxon>Foraminifera</taxon>
        <taxon>Monothalamids</taxon>
        <taxon>Reticulomyxidae</taxon>
        <taxon>Reticulomyxa</taxon>
    </lineage>
</organism>
<name>X6NEI5_RETFI</name>
<evidence type="ECO:0000313" key="1">
    <source>
        <dbReference type="EMBL" id="ETO24174.1"/>
    </source>
</evidence>
<reference evidence="1 2" key="1">
    <citation type="journal article" date="2013" name="Curr. Biol.">
        <title>The Genome of the Foraminiferan Reticulomyxa filosa.</title>
        <authorList>
            <person name="Glockner G."/>
            <person name="Hulsmann N."/>
            <person name="Schleicher M."/>
            <person name="Noegel A.A."/>
            <person name="Eichinger L."/>
            <person name="Gallinger C."/>
            <person name="Pawlowski J."/>
            <person name="Sierra R."/>
            <person name="Euteneuer U."/>
            <person name="Pillet L."/>
            <person name="Moustafa A."/>
            <person name="Platzer M."/>
            <person name="Groth M."/>
            <person name="Szafranski K."/>
            <person name="Schliwa M."/>
        </authorList>
    </citation>
    <scope>NUCLEOTIDE SEQUENCE [LARGE SCALE GENOMIC DNA]</scope>
</reference>
<dbReference type="AlphaFoldDB" id="X6NEI5"/>